<name>A0A2N0T3A4_BIFLN</name>
<evidence type="ECO:0000313" key="2">
    <source>
        <dbReference type="Proteomes" id="UP000232654"/>
    </source>
</evidence>
<accession>A0A2N0T3A4</accession>
<dbReference type="AlphaFoldDB" id="A0A2N0T3A4"/>
<protein>
    <recommendedName>
        <fullName evidence="3">ATP-binding protein</fullName>
    </recommendedName>
</protein>
<dbReference type="Gene3D" id="3.40.50.300">
    <property type="entry name" value="P-loop containing nucleotide triphosphate hydrolases"/>
    <property type="match status" value="1"/>
</dbReference>
<proteinExistence type="predicted"/>
<comment type="caution">
    <text evidence="1">The sequence shown here is derived from an EMBL/GenBank/DDBJ whole genome shotgun (WGS) entry which is preliminary data.</text>
</comment>
<dbReference type="Proteomes" id="UP000232654">
    <property type="component" value="Unassembled WGS sequence"/>
</dbReference>
<sequence length="167" mass="18556">MNEVFIGLNDDGEVFWHPSTDGNLLVTGGAGCGKTWWLTHTLVPALNAWGVRAYLCDGYVRRGYTEPVEGTVLVENPMTVLDEPDAVLIVDHMNIGIDDDLALIENVRDAQSGIPIVMSVQSAPDSDRWDTWNELRMPSSSEMGYPRIRVCAWKSAHREVPMEVLLS</sequence>
<evidence type="ECO:0008006" key="3">
    <source>
        <dbReference type="Google" id="ProtNLM"/>
    </source>
</evidence>
<reference evidence="1 2" key="1">
    <citation type="submission" date="2017-12" db="EMBL/GenBank/DDBJ databases">
        <title>Bifidobacterium longum APC/DPC strains.</title>
        <authorList>
            <person name="Arboleya S."/>
        </authorList>
    </citation>
    <scope>NUCLEOTIDE SEQUENCE [LARGE SCALE GENOMIC DNA]</scope>
    <source>
        <strain evidence="1 2">APC1503</strain>
    </source>
</reference>
<dbReference type="InterPro" id="IPR027417">
    <property type="entry name" value="P-loop_NTPase"/>
</dbReference>
<dbReference type="SUPFAM" id="SSF52540">
    <property type="entry name" value="P-loop containing nucleoside triphosphate hydrolases"/>
    <property type="match status" value="1"/>
</dbReference>
<evidence type="ECO:0000313" key="1">
    <source>
        <dbReference type="EMBL" id="PKC90521.1"/>
    </source>
</evidence>
<organism evidence="1 2">
    <name type="scientific">Bifidobacterium longum</name>
    <dbReference type="NCBI Taxonomy" id="216816"/>
    <lineage>
        <taxon>Bacteria</taxon>
        <taxon>Bacillati</taxon>
        <taxon>Actinomycetota</taxon>
        <taxon>Actinomycetes</taxon>
        <taxon>Bifidobacteriales</taxon>
        <taxon>Bifidobacteriaceae</taxon>
        <taxon>Bifidobacterium</taxon>
    </lineage>
</organism>
<gene>
    <name evidence="1" type="ORF">APC1503_0415</name>
</gene>
<dbReference type="EMBL" id="PJDT01000009">
    <property type="protein sequence ID" value="PKC90521.1"/>
    <property type="molecule type" value="Genomic_DNA"/>
</dbReference>
<dbReference type="RefSeq" id="WP_101011047.1">
    <property type="nucleotide sequence ID" value="NZ_PJDT01000009.1"/>
</dbReference>